<evidence type="ECO:0000256" key="1">
    <source>
        <dbReference type="ARBA" id="ARBA00001561"/>
    </source>
</evidence>
<dbReference type="GO" id="GO:0009253">
    <property type="term" value="P:peptidoglycan catabolic process"/>
    <property type="evidence" value="ECO:0007669"/>
    <property type="project" value="InterPro"/>
</dbReference>
<protein>
    <recommendedName>
        <fullName evidence="2">N-acetylmuramoyl-L-alanine amidase</fullName>
        <ecNumber evidence="2">3.5.1.28</ecNumber>
    </recommendedName>
</protein>
<dbReference type="SMART" id="SM00644">
    <property type="entry name" value="Ami_2"/>
    <property type="match status" value="1"/>
</dbReference>
<dbReference type="InterPro" id="IPR051206">
    <property type="entry name" value="NAMLAA_amidase_2"/>
</dbReference>
<dbReference type="PANTHER" id="PTHR30417:SF1">
    <property type="entry name" value="N-ACETYLMURAMOYL-L-ALANINE AMIDASE AMID"/>
    <property type="match status" value="1"/>
</dbReference>
<feature type="domain" description="N-acetylmuramoyl-L-alanine amidase" evidence="5">
    <location>
        <begin position="16"/>
        <end position="159"/>
    </location>
</feature>
<keyword evidence="4" id="KW-0961">Cell wall biogenesis/degradation</keyword>
<dbReference type="GO" id="GO:0009254">
    <property type="term" value="P:peptidoglycan turnover"/>
    <property type="evidence" value="ECO:0007669"/>
    <property type="project" value="TreeGrafter"/>
</dbReference>
<organism evidence="6 7">
    <name type="scientific">Xylella fastidiosa subsp. sandyi Ann-1</name>
    <dbReference type="NCBI Taxonomy" id="155920"/>
    <lineage>
        <taxon>Bacteria</taxon>
        <taxon>Pseudomonadati</taxon>
        <taxon>Pseudomonadota</taxon>
        <taxon>Gammaproteobacteria</taxon>
        <taxon>Lysobacterales</taxon>
        <taxon>Lysobacteraceae</taxon>
        <taxon>Xylella</taxon>
    </lineage>
</organism>
<accession>A0A060H716</accession>
<evidence type="ECO:0000313" key="7">
    <source>
        <dbReference type="Proteomes" id="UP000027215"/>
    </source>
</evidence>
<dbReference type="KEGG" id="xfs:D934_00320"/>
<evidence type="ECO:0000256" key="2">
    <source>
        <dbReference type="ARBA" id="ARBA00011901"/>
    </source>
</evidence>
<evidence type="ECO:0000256" key="4">
    <source>
        <dbReference type="ARBA" id="ARBA00023316"/>
    </source>
</evidence>
<dbReference type="Pfam" id="PF01510">
    <property type="entry name" value="Amidase_2"/>
    <property type="match status" value="1"/>
</dbReference>
<dbReference type="HOGENOM" id="CLU_090349_0_0_6"/>
<dbReference type="CDD" id="cd06583">
    <property type="entry name" value="PGRP"/>
    <property type="match status" value="1"/>
</dbReference>
<dbReference type="PANTHER" id="PTHR30417">
    <property type="entry name" value="N-ACETYLMURAMOYL-L-ALANINE AMIDASE AMID"/>
    <property type="match status" value="1"/>
</dbReference>
<dbReference type="EMBL" id="CP006696">
    <property type="protein sequence ID" value="AIC09146.1"/>
    <property type="molecule type" value="Genomic_DNA"/>
</dbReference>
<dbReference type="GO" id="GO:0071555">
    <property type="term" value="P:cell wall organization"/>
    <property type="evidence" value="ECO:0007669"/>
    <property type="project" value="UniProtKB-KW"/>
</dbReference>
<dbReference type="InterPro" id="IPR002502">
    <property type="entry name" value="Amidase_domain"/>
</dbReference>
<comment type="catalytic activity">
    <reaction evidence="1">
        <text>Hydrolyzes the link between N-acetylmuramoyl residues and L-amino acid residues in certain cell-wall glycopeptides.</text>
        <dbReference type="EC" id="3.5.1.28"/>
    </reaction>
</comment>
<sequence>MPAPCPPIQRHPLPYVTALQLRPLDTITLAVIHCTELPDLATARTYGERVLYPSGTGNSGHYYIDRNGHIEQYVPPERIAHHVRNQNAHTLGIELVNRGRYPHWLDTRHQTMDEPYPAAQIQALIALLTWLTHTLPALNSIAGHDTLDTEHVPASNDPTQLVPRKHDPGPLFPWDHINAALPHLQHLTT</sequence>
<evidence type="ECO:0000313" key="6">
    <source>
        <dbReference type="EMBL" id="AIC09146.1"/>
    </source>
</evidence>
<evidence type="ECO:0000256" key="3">
    <source>
        <dbReference type="ARBA" id="ARBA00022801"/>
    </source>
</evidence>
<name>A0A060H716_XYLFS</name>
<reference evidence="6 7" key="1">
    <citation type="submission" date="2013-08" db="EMBL/GenBank/DDBJ databases">
        <authorList>
            <person name="Stouthamer R."/>
            <person name="Nunney L."/>
        </authorList>
    </citation>
    <scope>NUCLEOTIDE SEQUENCE [LARGE SCALE GENOMIC DNA]</scope>
    <source>
        <strain evidence="7">ann-1</strain>
    </source>
</reference>
<proteinExistence type="predicted"/>
<gene>
    <name evidence="6" type="ORF">D934_00320</name>
</gene>
<keyword evidence="3" id="KW-0378">Hydrolase</keyword>
<evidence type="ECO:0000259" key="5">
    <source>
        <dbReference type="SMART" id="SM00644"/>
    </source>
</evidence>
<dbReference type="GO" id="GO:0008745">
    <property type="term" value="F:N-acetylmuramoyl-L-alanine amidase activity"/>
    <property type="evidence" value="ECO:0007669"/>
    <property type="project" value="UniProtKB-EC"/>
</dbReference>
<dbReference type="Proteomes" id="UP000027215">
    <property type="component" value="Chromosome"/>
</dbReference>
<dbReference type="GO" id="GO:0019867">
    <property type="term" value="C:outer membrane"/>
    <property type="evidence" value="ECO:0007669"/>
    <property type="project" value="TreeGrafter"/>
</dbReference>
<dbReference type="RefSeq" id="WP_024748799.1">
    <property type="nucleotide sequence ID" value="NZ_CP006696.1"/>
</dbReference>
<dbReference type="Gene3D" id="3.40.80.10">
    <property type="entry name" value="Peptidoglycan recognition protein-like"/>
    <property type="match status" value="1"/>
</dbReference>
<dbReference type="EC" id="3.5.1.28" evidence="2"/>
<dbReference type="InterPro" id="IPR036505">
    <property type="entry name" value="Amidase/PGRP_sf"/>
</dbReference>
<dbReference type="PATRIC" id="fig|155920.8.peg.75"/>
<dbReference type="SUPFAM" id="SSF55846">
    <property type="entry name" value="N-acetylmuramoyl-L-alanine amidase-like"/>
    <property type="match status" value="1"/>
</dbReference>
<dbReference type="AlphaFoldDB" id="A0A060H716"/>